<accession>A0A4S3MCT5</accession>
<dbReference type="AlphaFoldDB" id="A0A4S3MCT5"/>
<evidence type="ECO:0000256" key="1">
    <source>
        <dbReference type="SAM" id="Phobius"/>
    </source>
</evidence>
<dbReference type="Proteomes" id="UP000306113">
    <property type="component" value="Unassembled WGS sequence"/>
</dbReference>
<feature type="transmembrane region" description="Helical" evidence="1">
    <location>
        <begin position="58"/>
        <end position="81"/>
    </location>
</feature>
<comment type="caution">
    <text evidence="2">The sequence shown here is derived from an EMBL/GenBank/DDBJ whole genome shotgun (WGS) entry which is preliminary data.</text>
</comment>
<evidence type="ECO:0000313" key="3">
    <source>
        <dbReference type="Proteomes" id="UP000306113"/>
    </source>
</evidence>
<gene>
    <name evidence="2" type="ORF">E7681_04295</name>
</gene>
<sequence>MDKKPAEFDLDALFAEARGQAADPSPELMARVMADAIAMQPAPMRAAPPRRTSRLRQFLNAVGGWPAVAGLATAGVAGLWIGVNPPDAVATTAETLLGTSTDLYLVDLMPGYDLTFAEG</sequence>
<keyword evidence="1" id="KW-0472">Membrane</keyword>
<keyword evidence="1" id="KW-1133">Transmembrane helix</keyword>
<dbReference type="RefSeq" id="WP_136338045.1">
    <property type="nucleotide sequence ID" value="NZ_SSMD01000002.1"/>
</dbReference>
<proteinExistence type="predicted"/>
<name>A0A4S3MCT5_9RHOB</name>
<dbReference type="EMBL" id="SSMD01000002">
    <property type="protein sequence ID" value="THD75682.1"/>
    <property type="molecule type" value="Genomic_DNA"/>
</dbReference>
<keyword evidence="1" id="KW-0812">Transmembrane</keyword>
<dbReference type="OrthoDB" id="7863719at2"/>
<organism evidence="2 3">
    <name type="scientific">Thalassobius vesicularis</name>
    <dbReference type="NCBI Taxonomy" id="1294297"/>
    <lineage>
        <taxon>Bacteria</taxon>
        <taxon>Pseudomonadati</taxon>
        <taxon>Pseudomonadota</taxon>
        <taxon>Alphaproteobacteria</taxon>
        <taxon>Rhodobacterales</taxon>
        <taxon>Roseobacteraceae</taxon>
        <taxon>Thalassovita</taxon>
    </lineage>
</organism>
<protein>
    <submittedName>
        <fullName evidence="2">Dihydroorotate dehydrogenase</fullName>
    </submittedName>
</protein>
<reference evidence="2 3" key="1">
    <citation type="submission" date="2019-04" db="EMBL/GenBank/DDBJ databases">
        <title>Draft genome sequence of Youngimonas vesicularis.</title>
        <authorList>
            <person name="Hameed A."/>
        </authorList>
    </citation>
    <scope>NUCLEOTIDE SEQUENCE [LARGE SCALE GENOMIC DNA]</scope>
    <source>
        <strain evidence="2 3">CC-AMW-E</strain>
    </source>
</reference>
<keyword evidence="3" id="KW-1185">Reference proteome</keyword>
<evidence type="ECO:0000313" key="2">
    <source>
        <dbReference type="EMBL" id="THD75682.1"/>
    </source>
</evidence>